<gene>
    <name evidence="6" type="primary">TMPRSS15_1</name>
    <name evidence="6" type="ORF">g.2292</name>
</gene>
<dbReference type="PROSITE" id="PS00134">
    <property type="entry name" value="TRYPSIN_HIS"/>
    <property type="match status" value="1"/>
</dbReference>
<feature type="region of interest" description="Disordered" evidence="3">
    <location>
        <begin position="46"/>
        <end position="67"/>
    </location>
</feature>
<sequence>MCSHRLVNWKLCRLSIIILISTIYLAAIISIILCCTEAPLPTPKGGFDQFESSGASSQPDEHHQRHNDHLNQTVSMGMRKLIDADENAELGWRGTVIKWSKFAAHKTSSARLKRSSWRNTSIVPQTKARDECGGGGVSSSGARSSSAHEKSRPLFTSNDLMTNKTPAATQHNGNKRIYNGHLAKPNKYPWVAQIKIFKGALFEKSLCSGSIVSEWLIMTAAHCVSSCVNRKPTLIDPNMISALIGRHEISWWSLNIASSDVLFRAIIAPSDIDPCKPRIETDYVLLVTSNRMDLRQGYVSRVCLPERDDIKLDNIKGTIVGWGETYAGSGRSNILRWAEVIIQARELCRSAQPDLDPNKTLCALGDSGACQGDSGGPLMIKDQLDRWVQVGIYSAYVGNGGKCGPNMLMLFKRISSYWRWAIDTFNINELLDMIHIA</sequence>
<evidence type="ECO:0000256" key="2">
    <source>
        <dbReference type="RuleBase" id="RU363034"/>
    </source>
</evidence>
<dbReference type="EMBL" id="GGYP01007143">
    <property type="protein sequence ID" value="MDE51914.1"/>
    <property type="molecule type" value="Transcribed_RNA"/>
</dbReference>
<keyword evidence="2" id="KW-0378">Hydrolase</keyword>
<dbReference type="GO" id="GO:0006508">
    <property type="term" value="P:proteolysis"/>
    <property type="evidence" value="ECO:0007669"/>
    <property type="project" value="UniProtKB-KW"/>
</dbReference>
<accession>A0A6G1SN17</accession>
<dbReference type="SMART" id="SM00020">
    <property type="entry name" value="Tryp_SPc"/>
    <property type="match status" value="1"/>
</dbReference>
<proteinExistence type="predicted"/>
<feature type="transmembrane region" description="Helical" evidence="4">
    <location>
        <begin position="12"/>
        <end position="33"/>
    </location>
</feature>
<evidence type="ECO:0000256" key="3">
    <source>
        <dbReference type="SAM" id="MobiDB-lite"/>
    </source>
</evidence>
<dbReference type="InterPro" id="IPR033116">
    <property type="entry name" value="TRYPSIN_SER"/>
</dbReference>
<feature type="compositionally biased region" description="Polar residues" evidence="3">
    <location>
        <begin position="154"/>
        <end position="172"/>
    </location>
</feature>
<dbReference type="InterPro" id="IPR018114">
    <property type="entry name" value="TRYPSIN_HIS"/>
</dbReference>
<dbReference type="InterPro" id="IPR001254">
    <property type="entry name" value="Trypsin_dom"/>
</dbReference>
<keyword evidence="4" id="KW-0812">Transmembrane</keyword>
<dbReference type="PANTHER" id="PTHR24253:SF103">
    <property type="entry name" value="TRANSMEMBRANE PROTEASE SERINE 7"/>
    <property type="match status" value="1"/>
</dbReference>
<dbReference type="PANTHER" id="PTHR24253">
    <property type="entry name" value="TRANSMEMBRANE PROTEASE SERINE"/>
    <property type="match status" value="1"/>
</dbReference>
<evidence type="ECO:0000259" key="5">
    <source>
        <dbReference type="PROSITE" id="PS50240"/>
    </source>
</evidence>
<keyword evidence="4" id="KW-1133">Transmembrane helix</keyword>
<dbReference type="GO" id="GO:0004252">
    <property type="term" value="F:serine-type endopeptidase activity"/>
    <property type="evidence" value="ECO:0007669"/>
    <property type="project" value="InterPro"/>
</dbReference>
<dbReference type="InterPro" id="IPR009003">
    <property type="entry name" value="Peptidase_S1_PA"/>
</dbReference>
<evidence type="ECO:0000256" key="1">
    <source>
        <dbReference type="ARBA" id="ARBA00023157"/>
    </source>
</evidence>
<dbReference type="SUPFAM" id="SSF50494">
    <property type="entry name" value="Trypsin-like serine proteases"/>
    <property type="match status" value="1"/>
</dbReference>
<dbReference type="PROSITE" id="PS00135">
    <property type="entry name" value="TRYPSIN_SER"/>
    <property type="match status" value="1"/>
</dbReference>
<name>A0A6G1SN17_9ACAR</name>
<dbReference type="Gene3D" id="2.40.10.10">
    <property type="entry name" value="Trypsin-like serine proteases"/>
    <property type="match status" value="1"/>
</dbReference>
<keyword evidence="1" id="KW-1015">Disulfide bond</keyword>
<dbReference type="PROSITE" id="PS50240">
    <property type="entry name" value="TRYPSIN_DOM"/>
    <property type="match status" value="1"/>
</dbReference>
<keyword evidence="2" id="KW-0720">Serine protease</keyword>
<evidence type="ECO:0000256" key="4">
    <source>
        <dbReference type="SAM" id="Phobius"/>
    </source>
</evidence>
<protein>
    <submittedName>
        <fullName evidence="6">Enteropeptidase</fullName>
    </submittedName>
</protein>
<dbReference type="CDD" id="cd00190">
    <property type="entry name" value="Tryp_SPc"/>
    <property type="match status" value="1"/>
</dbReference>
<feature type="region of interest" description="Disordered" evidence="3">
    <location>
        <begin position="125"/>
        <end position="173"/>
    </location>
</feature>
<feature type="domain" description="Peptidase S1" evidence="5">
    <location>
        <begin position="177"/>
        <end position="426"/>
    </location>
</feature>
<dbReference type="InterPro" id="IPR001314">
    <property type="entry name" value="Peptidase_S1A"/>
</dbReference>
<keyword evidence="4" id="KW-0472">Membrane</keyword>
<evidence type="ECO:0000313" key="6">
    <source>
        <dbReference type="EMBL" id="MDE51914.1"/>
    </source>
</evidence>
<dbReference type="InterPro" id="IPR043504">
    <property type="entry name" value="Peptidase_S1_PA_chymotrypsin"/>
</dbReference>
<dbReference type="PRINTS" id="PR00722">
    <property type="entry name" value="CHYMOTRYPSIN"/>
</dbReference>
<reference evidence="6" key="1">
    <citation type="submission" date="2018-10" db="EMBL/GenBank/DDBJ databases">
        <title>Transcriptome assembly of Aceria tosichella (Wheat curl mite) Type 2.</title>
        <authorList>
            <person name="Scully E.D."/>
            <person name="Geib S.M."/>
            <person name="Palmer N.A."/>
            <person name="Gupta A.K."/>
            <person name="Sarath G."/>
            <person name="Tatineni S."/>
        </authorList>
    </citation>
    <scope>NUCLEOTIDE SEQUENCE</scope>
    <source>
        <strain evidence="6">LincolnNE</strain>
    </source>
</reference>
<dbReference type="AlphaFoldDB" id="A0A6G1SN17"/>
<keyword evidence="2" id="KW-0645">Protease</keyword>
<dbReference type="Pfam" id="PF00089">
    <property type="entry name" value="Trypsin"/>
    <property type="match status" value="1"/>
</dbReference>
<organism evidence="6">
    <name type="scientific">Aceria tosichella</name>
    <name type="common">wheat curl mite</name>
    <dbReference type="NCBI Taxonomy" id="561515"/>
    <lineage>
        <taxon>Eukaryota</taxon>
        <taxon>Metazoa</taxon>
        <taxon>Ecdysozoa</taxon>
        <taxon>Arthropoda</taxon>
        <taxon>Chelicerata</taxon>
        <taxon>Arachnida</taxon>
        <taxon>Acari</taxon>
        <taxon>Acariformes</taxon>
        <taxon>Trombidiformes</taxon>
        <taxon>Prostigmata</taxon>
        <taxon>Eupodina</taxon>
        <taxon>Eriophyoidea</taxon>
        <taxon>Eriophyidae</taxon>
        <taxon>Eriophyinae</taxon>
        <taxon>Aceriini</taxon>
        <taxon>Aceria</taxon>
    </lineage>
</organism>